<evidence type="ECO:0000313" key="2">
    <source>
        <dbReference type="EMBL" id="OLP58870.1"/>
    </source>
</evidence>
<feature type="domain" description="GP-PDE" evidence="1">
    <location>
        <begin position="48"/>
        <end position="275"/>
    </location>
</feature>
<dbReference type="EMBL" id="MKIP01000054">
    <property type="protein sequence ID" value="OLP58870.1"/>
    <property type="molecule type" value="Genomic_DNA"/>
</dbReference>
<dbReference type="SUPFAM" id="SSF51695">
    <property type="entry name" value="PLC-like phosphodiesterases"/>
    <property type="match status" value="1"/>
</dbReference>
<gene>
    <name evidence="2" type="ORF">BJF93_22820</name>
</gene>
<reference evidence="2 3" key="1">
    <citation type="submission" date="2016-09" db="EMBL/GenBank/DDBJ databases">
        <title>Rhizobium sp. nov., a novel species isolated from the rice rhizosphere.</title>
        <authorList>
            <person name="Zhao J."/>
            <person name="Zhang X."/>
        </authorList>
    </citation>
    <scope>NUCLEOTIDE SEQUENCE [LARGE SCALE GENOMIC DNA]</scope>
    <source>
        <strain evidence="2 3">1.7048</strain>
    </source>
</reference>
<dbReference type="AlphaFoldDB" id="A0A1Q9ATV8"/>
<dbReference type="Pfam" id="PF03009">
    <property type="entry name" value="GDPD"/>
    <property type="match status" value="1"/>
</dbReference>
<dbReference type="GO" id="GO:0008081">
    <property type="term" value="F:phosphoric diester hydrolase activity"/>
    <property type="evidence" value="ECO:0007669"/>
    <property type="project" value="InterPro"/>
</dbReference>
<keyword evidence="3" id="KW-1185">Reference proteome</keyword>
<dbReference type="InterPro" id="IPR017946">
    <property type="entry name" value="PLC-like_Pdiesterase_TIM-brl"/>
</dbReference>
<dbReference type="RefSeq" id="WP_075628701.1">
    <property type="nucleotide sequence ID" value="NZ_FOAM01000017.1"/>
</dbReference>
<dbReference type="Gene3D" id="3.20.20.190">
    <property type="entry name" value="Phosphatidylinositol (PI) phosphodiesterase"/>
    <property type="match status" value="1"/>
</dbReference>
<proteinExistence type="predicted"/>
<dbReference type="OrthoDB" id="8418918at2"/>
<sequence length="286" mass="30939">MREGSRGISIRRDGHETWFKWHRGRRQAGDLSFTRHRLIEGLRLGASLEIDLVRYADPGFAVLHDETLDAATTGQGPVLAASAETLRGLRLRLENGQPTDHPVMLIEDLGRLIAETRAEAGETAAVVQLDMKEASTSIREDDIAAFARAIQPVARSVILSAGDAEAVARLSAAVPDMPIGYDPCHFGASDALRESRDFKGFVAQAVEASPHATMIYLEYPLVLFAAEAGFDIIAAFHQADRRVDAYTLTVTSPEAVADAERLLALKVDQITTDDPAGLEQALARAG</sequence>
<evidence type="ECO:0000313" key="3">
    <source>
        <dbReference type="Proteomes" id="UP000186364"/>
    </source>
</evidence>
<accession>A0A1Q9ATV8</accession>
<dbReference type="Proteomes" id="UP000186364">
    <property type="component" value="Unassembled WGS sequence"/>
</dbReference>
<comment type="caution">
    <text evidence="2">The sequence shown here is derived from an EMBL/GenBank/DDBJ whole genome shotgun (WGS) entry which is preliminary data.</text>
</comment>
<name>A0A1Q9ATV8_9HYPH</name>
<dbReference type="InterPro" id="IPR030395">
    <property type="entry name" value="GP_PDE_dom"/>
</dbReference>
<organism evidence="2 3">
    <name type="scientific">Xaviernesmea oryzae</name>
    <dbReference type="NCBI Taxonomy" id="464029"/>
    <lineage>
        <taxon>Bacteria</taxon>
        <taxon>Pseudomonadati</taxon>
        <taxon>Pseudomonadota</taxon>
        <taxon>Alphaproteobacteria</taxon>
        <taxon>Hyphomicrobiales</taxon>
        <taxon>Rhizobiaceae</taxon>
        <taxon>Rhizobium/Agrobacterium group</taxon>
        <taxon>Xaviernesmea</taxon>
    </lineage>
</organism>
<protein>
    <submittedName>
        <fullName evidence="2">Glycerophosphodiester phosphodiesterase</fullName>
    </submittedName>
</protein>
<evidence type="ECO:0000259" key="1">
    <source>
        <dbReference type="Pfam" id="PF03009"/>
    </source>
</evidence>
<dbReference type="GO" id="GO:0006629">
    <property type="term" value="P:lipid metabolic process"/>
    <property type="evidence" value="ECO:0007669"/>
    <property type="project" value="InterPro"/>
</dbReference>